<name>A0A5C1AN53_9BACT</name>
<gene>
    <name evidence="1" type="ORF">PX52LOC_07504</name>
</gene>
<dbReference type="Proteomes" id="UP000324974">
    <property type="component" value="Chromosome"/>
</dbReference>
<evidence type="ECO:0000313" key="2">
    <source>
        <dbReference type="Proteomes" id="UP000324974"/>
    </source>
</evidence>
<keyword evidence="2" id="KW-1185">Reference proteome</keyword>
<sequence>MSEKPSGDVPLPVLSPIDPETNYDPYVHLRDLERTELSPGLWRVRYGWPWPGHSQLSVQWQKGPLGGLGIALLDGNNHLLALGDAPVGLPWPPTPWPDAECWPIQETVESVQAYLDYAERYITGSEFGKYADEYAPDSRRHGWWPRLQSVRVLAHHFGCPGADARLSEKLPLNRLEGQAEFRPYRDSVVLALRTKCLAQTQGSLVDSNPACISTAIENPEHPLLGLAKRLHIRGNQLKAVEMMVESSCTAVLANYATRFDWTNPADNWNSLRKELNRKFGKSGWRFTTPGGIPTFEFTSASGISDSRLSKG</sequence>
<dbReference type="KEGG" id="lrs:PX52LOC_07504"/>
<dbReference type="AlphaFoldDB" id="A0A5C1AN53"/>
<dbReference type="EMBL" id="CP042425">
    <property type="protein sequence ID" value="QEL20410.1"/>
    <property type="molecule type" value="Genomic_DNA"/>
</dbReference>
<protein>
    <submittedName>
        <fullName evidence="1">Uncharacterized protein</fullName>
    </submittedName>
</protein>
<accession>A0A5C1AN53</accession>
<evidence type="ECO:0000313" key="1">
    <source>
        <dbReference type="EMBL" id="QEL20410.1"/>
    </source>
</evidence>
<proteinExistence type="predicted"/>
<reference evidence="2" key="1">
    <citation type="submission" date="2019-08" db="EMBL/GenBank/DDBJ databases">
        <title>Limnoglobus roseus gen. nov., sp. nov., a novel freshwater planctomycete with a giant genome from the family Gemmataceae.</title>
        <authorList>
            <person name="Kulichevskaya I.S."/>
            <person name="Naumoff D.G."/>
            <person name="Miroshnikov K."/>
            <person name="Ivanova A."/>
            <person name="Philippov D.A."/>
            <person name="Hakobyan A."/>
            <person name="Rijpstra I.C."/>
            <person name="Sinninghe Damste J.S."/>
            <person name="Liesack W."/>
            <person name="Dedysh S.N."/>
        </authorList>
    </citation>
    <scope>NUCLEOTIDE SEQUENCE [LARGE SCALE GENOMIC DNA]</scope>
    <source>
        <strain evidence="2">PX52</strain>
    </source>
</reference>
<organism evidence="1 2">
    <name type="scientific">Limnoglobus roseus</name>
    <dbReference type="NCBI Taxonomy" id="2598579"/>
    <lineage>
        <taxon>Bacteria</taxon>
        <taxon>Pseudomonadati</taxon>
        <taxon>Planctomycetota</taxon>
        <taxon>Planctomycetia</taxon>
        <taxon>Gemmatales</taxon>
        <taxon>Gemmataceae</taxon>
        <taxon>Limnoglobus</taxon>
    </lineage>
</organism>